<evidence type="ECO:0000313" key="1">
    <source>
        <dbReference type="EMBL" id="KAJ1162307.1"/>
    </source>
</evidence>
<reference evidence="1" key="1">
    <citation type="journal article" date="2022" name="bioRxiv">
        <title>Sequencing and chromosome-scale assembly of the giantPleurodeles waltlgenome.</title>
        <authorList>
            <person name="Brown T."/>
            <person name="Elewa A."/>
            <person name="Iarovenko S."/>
            <person name="Subramanian E."/>
            <person name="Araus A.J."/>
            <person name="Petzold A."/>
            <person name="Susuki M."/>
            <person name="Suzuki K.-i.T."/>
            <person name="Hayashi T."/>
            <person name="Toyoda A."/>
            <person name="Oliveira C."/>
            <person name="Osipova E."/>
            <person name="Leigh N.D."/>
            <person name="Simon A."/>
            <person name="Yun M.H."/>
        </authorList>
    </citation>
    <scope>NUCLEOTIDE SEQUENCE</scope>
    <source>
        <strain evidence="1">20211129_DDA</strain>
        <tissue evidence="1">Liver</tissue>
    </source>
</reference>
<protein>
    <submittedName>
        <fullName evidence="1">Uncharacterized protein</fullName>
    </submittedName>
</protein>
<dbReference type="EMBL" id="JANPWB010000008">
    <property type="protein sequence ID" value="KAJ1162307.1"/>
    <property type="molecule type" value="Genomic_DNA"/>
</dbReference>
<comment type="caution">
    <text evidence="1">The sequence shown here is derived from an EMBL/GenBank/DDBJ whole genome shotgun (WGS) entry which is preliminary data.</text>
</comment>
<dbReference type="AlphaFoldDB" id="A0AAV7SE42"/>
<accession>A0AAV7SE42</accession>
<evidence type="ECO:0000313" key="2">
    <source>
        <dbReference type="Proteomes" id="UP001066276"/>
    </source>
</evidence>
<name>A0AAV7SE42_PLEWA</name>
<organism evidence="1 2">
    <name type="scientific">Pleurodeles waltl</name>
    <name type="common">Iberian ribbed newt</name>
    <dbReference type="NCBI Taxonomy" id="8319"/>
    <lineage>
        <taxon>Eukaryota</taxon>
        <taxon>Metazoa</taxon>
        <taxon>Chordata</taxon>
        <taxon>Craniata</taxon>
        <taxon>Vertebrata</taxon>
        <taxon>Euteleostomi</taxon>
        <taxon>Amphibia</taxon>
        <taxon>Batrachia</taxon>
        <taxon>Caudata</taxon>
        <taxon>Salamandroidea</taxon>
        <taxon>Salamandridae</taxon>
        <taxon>Pleurodelinae</taxon>
        <taxon>Pleurodeles</taxon>
    </lineage>
</organism>
<sequence length="208" mass="22571">MAGVRHGLPPWITAVPEPNAELAAQLRRRVEIQNLETEFKTLGRVTAPEKRKMVEAIGKRKRTHVSIVQSSKVHAKTDEGTGLMGSLLDNLYTKFIIALDTEWDPILDSLSALESRLSSCILTVPPSFDASVDIGQECTSMILSQRNAPPEALATNVERGEEVRASNMRGAFGPSCVNATYAPVGSNEHVNNADCNKGMGSSKEGRIQ</sequence>
<dbReference type="Proteomes" id="UP001066276">
    <property type="component" value="Chromosome 4_2"/>
</dbReference>
<proteinExistence type="predicted"/>
<gene>
    <name evidence="1" type="ORF">NDU88_002775</name>
</gene>
<keyword evidence="2" id="KW-1185">Reference proteome</keyword>